<dbReference type="RefSeq" id="WP_248146852.1">
    <property type="nucleotide sequence ID" value="NZ_BAAAOF010000002.1"/>
</dbReference>
<feature type="transmembrane region" description="Helical" evidence="1">
    <location>
        <begin position="81"/>
        <end position="105"/>
    </location>
</feature>
<gene>
    <name evidence="2" type="ORF">GCM10009775_15100</name>
</gene>
<accession>A0ABP5AVL4</accession>
<name>A0ABP5AVL4_9MICO</name>
<proteinExistence type="predicted"/>
<evidence type="ECO:0000256" key="1">
    <source>
        <dbReference type="SAM" id="Phobius"/>
    </source>
</evidence>
<comment type="caution">
    <text evidence="2">The sequence shown here is derived from an EMBL/GenBank/DDBJ whole genome shotgun (WGS) entry which is preliminary data.</text>
</comment>
<keyword evidence="3" id="KW-1185">Reference proteome</keyword>
<keyword evidence="1" id="KW-1133">Transmembrane helix</keyword>
<evidence type="ECO:0000313" key="2">
    <source>
        <dbReference type="EMBL" id="GAA1923721.1"/>
    </source>
</evidence>
<organism evidence="2 3">
    <name type="scientific">Microbacterium aoyamense</name>
    <dbReference type="NCBI Taxonomy" id="344166"/>
    <lineage>
        <taxon>Bacteria</taxon>
        <taxon>Bacillati</taxon>
        <taxon>Actinomycetota</taxon>
        <taxon>Actinomycetes</taxon>
        <taxon>Micrococcales</taxon>
        <taxon>Microbacteriaceae</taxon>
        <taxon>Microbacterium</taxon>
    </lineage>
</organism>
<feature type="transmembrane region" description="Helical" evidence="1">
    <location>
        <begin position="35"/>
        <end position="61"/>
    </location>
</feature>
<evidence type="ECO:0000313" key="3">
    <source>
        <dbReference type="Proteomes" id="UP001501343"/>
    </source>
</evidence>
<sequence>MTSRPEKRAAFEPAERLLAPTGYDPRMPRPATTTVACLLVLLRVGAGVLVLIALANNWTALLQDPDLIADGWDPSSDVAHYGLWVVLAIGGIVLLIDLLLAVFVYRGRNWARMFMMVVTVLSISSSFFTWWVQGQEIKIETTFVSLSIDILLLLALSSRSAAAYARRNEKQ</sequence>
<protein>
    <submittedName>
        <fullName evidence="2">Uncharacterized protein</fullName>
    </submittedName>
</protein>
<reference evidence="3" key="1">
    <citation type="journal article" date="2019" name="Int. J. Syst. Evol. Microbiol.">
        <title>The Global Catalogue of Microorganisms (GCM) 10K type strain sequencing project: providing services to taxonomists for standard genome sequencing and annotation.</title>
        <authorList>
            <consortium name="The Broad Institute Genomics Platform"/>
            <consortium name="The Broad Institute Genome Sequencing Center for Infectious Disease"/>
            <person name="Wu L."/>
            <person name="Ma J."/>
        </authorList>
    </citation>
    <scope>NUCLEOTIDE SEQUENCE [LARGE SCALE GENOMIC DNA]</scope>
    <source>
        <strain evidence="3">JCM 14900</strain>
    </source>
</reference>
<keyword evidence="1" id="KW-0472">Membrane</keyword>
<feature type="transmembrane region" description="Helical" evidence="1">
    <location>
        <begin position="112"/>
        <end position="131"/>
    </location>
</feature>
<dbReference type="EMBL" id="BAAAOF010000002">
    <property type="protein sequence ID" value="GAA1923721.1"/>
    <property type="molecule type" value="Genomic_DNA"/>
</dbReference>
<dbReference type="Proteomes" id="UP001501343">
    <property type="component" value="Unassembled WGS sequence"/>
</dbReference>
<feature type="transmembrane region" description="Helical" evidence="1">
    <location>
        <begin position="143"/>
        <end position="165"/>
    </location>
</feature>
<keyword evidence="1" id="KW-0812">Transmembrane</keyword>